<name>F7ZGQ1_ROSLO</name>
<dbReference type="STRING" id="391595.RLO149_c003210"/>
<dbReference type="Proteomes" id="UP000001353">
    <property type="component" value="Chromosome"/>
</dbReference>
<proteinExistence type="predicted"/>
<evidence type="ECO:0000313" key="1">
    <source>
        <dbReference type="EMBL" id="AEI92351.1"/>
    </source>
</evidence>
<dbReference type="EMBL" id="CP002623">
    <property type="protein sequence ID" value="AEI92351.1"/>
    <property type="molecule type" value="Genomic_DNA"/>
</dbReference>
<dbReference type="KEGG" id="rli:RLO149_c003210"/>
<organism evidence="1 2">
    <name type="scientific">Roseobacter litoralis (strain ATCC 49566 / DSM 6996 / JCM 21268 / NBRC 15278 / OCh 149)</name>
    <dbReference type="NCBI Taxonomy" id="391595"/>
    <lineage>
        <taxon>Bacteria</taxon>
        <taxon>Pseudomonadati</taxon>
        <taxon>Pseudomonadota</taxon>
        <taxon>Alphaproteobacteria</taxon>
        <taxon>Rhodobacterales</taxon>
        <taxon>Roseobacteraceae</taxon>
        <taxon>Roseobacter</taxon>
    </lineage>
</organism>
<dbReference type="OrthoDB" id="8449962at2"/>
<dbReference type="eggNOG" id="ENOG50346N2">
    <property type="taxonomic scope" value="Bacteria"/>
</dbReference>
<dbReference type="AlphaFoldDB" id="F7ZGQ1"/>
<sequence length="185" mass="20725">MIWSVASKLVTNLADSAKKKGADGDNILKKTFGLSSEGIPIGREDEPVGYVRWKAQNNDASSQGVLKEGTDGELRWREYLWTGPATIDECDWGAVRWRFYSNGLVCFDARMSNTSGTLDYGDIQGHRIELREKNGLLLGVWIAGFFVRRSLPQRGFASSFIDEHEPLKIHFSDIDDSHLGAWVCL</sequence>
<dbReference type="HOGENOM" id="CLU_1460246_0_0_5"/>
<gene>
    <name evidence="1" type="ordered locus">RLO149_c003210</name>
</gene>
<accession>F7ZGQ1</accession>
<reference evidence="1 2" key="1">
    <citation type="journal article" date="2011" name="BMC Genomics">
        <title>Comparative genome analysis and genome-guided physiological analysis of Roseobacter litoralis.</title>
        <authorList>
            <person name="Kalhoefer D."/>
            <person name="Thole S."/>
            <person name="Voget S."/>
            <person name="Lehmann R."/>
            <person name="Liesegang H."/>
            <person name="Wollher A."/>
            <person name="Daniel R."/>
            <person name="Simon M."/>
            <person name="Brinkhoff T."/>
        </authorList>
    </citation>
    <scope>NUCLEOTIDE SEQUENCE [LARGE SCALE GENOMIC DNA]</scope>
    <source>
        <strain evidence="2">ATCC 49566 / DSM 6996 / JCM 21268 / NBRC 15278 / OCh 149</strain>
    </source>
</reference>
<evidence type="ECO:0000313" key="2">
    <source>
        <dbReference type="Proteomes" id="UP000001353"/>
    </source>
</evidence>
<dbReference type="RefSeq" id="WP_013960294.1">
    <property type="nucleotide sequence ID" value="NC_015730.1"/>
</dbReference>
<keyword evidence="2" id="KW-1185">Reference proteome</keyword>
<protein>
    <submittedName>
        <fullName evidence="1">Uncharacterized protein</fullName>
    </submittedName>
</protein>